<dbReference type="EMBL" id="MCGR01000020">
    <property type="protein sequence ID" value="ORY82886.1"/>
    <property type="molecule type" value="Genomic_DNA"/>
</dbReference>
<keyword evidence="2" id="KW-0479">Metal-binding</keyword>
<dbReference type="STRING" id="106004.A0A1Y2FI11"/>
<dbReference type="GO" id="GO:0006351">
    <property type="term" value="P:DNA-templated transcription"/>
    <property type="evidence" value="ECO:0007669"/>
    <property type="project" value="InterPro"/>
</dbReference>
<dbReference type="GO" id="GO:0008270">
    <property type="term" value="F:zinc ion binding"/>
    <property type="evidence" value="ECO:0007669"/>
    <property type="project" value="InterPro"/>
</dbReference>
<dbReference type="GO" id="GO:0005634">
    <property type="term" value="C:nucleus"/>
    <property type="evidence" value="ECO:0007669"/>
    <property type="project" value="UniProtKB-SubCell"/>
</dbReference>
<keyword evidence="4" id="KW-0539">Nucleus</keyword>
<dbReference type="Pfam" id="PF04082">
    <property type="entry name" value="Fungal_trans"/>
    <property type="match status" value="1"/>
</dbReference>
<name>A0A1Y2FI11_9BASI</name>
<comment type="caution">
    <text evidence="7">The sequence shown here is derived from an EMBL/GenBank/DDBJ whole genome shotgun (WGS) entry which is preliminary data.</text>
</comment>
<evidence type="ECO:0000256" key="2">
    <source>
        <dbReference type="ARBA" id="ARBA00022723"/>
    </source>
</evidence>
<evidence type="ECO:0000313" key="7">
    <source>
        <dbReference type="EMBL" id="ORY82886.1"/>
    </source>
</evidence>
<organism evidence="7 8">
    <name type="scientific">Leucosporidium creatinivorum</name>
    <dbReference type="NCBI Taxonomy" id="106004"/>
    <lineage>
        <taxon>Eukaryota</taxon>
        <taxon>Fungi</taxon>
        <taxon>Dikarya</taxon>
        <taxon>Basidiomycota</taxon>
        <taxon>Pucciniomycotina</taxon>
        <taxon>Microbotryomycetes</taxon>
        <taxon>Leucosporidiales</taxon>
        <taxon>Leucosporidium</taxon>
    </lineage>
</organism>
<feature type="compositionally biased region" description="Pro residues" evidence="5">
    <location>
        <begin position="768"/>
        <end position="794"/>
    </location>
</feature>
<gene>
    <name evidence="7" type="ORF">BCR35DRAFT_303507</name>
</gene>
<reference evidence="7 8" key="1">
    <citation type="submission" date="2016-07" db="EMBL/GenBank/DDBJ databases">
        <title>Pervasive Adenine N6-methylation of Active Genes in Fungi.</title>
        <authorList>
            <consortium name="DOE Joint Genome Institute"/>
            <person name="Mondo S.J."/>
            <person name="Dannebaum R.O."/>
            <person name="Kuo R.C."/>
            <person name="Labutti K."/>
            <person name="Haridas S."/>
            <person name="Kuo A."/>
            <person name="Salamov A."/>
            <person name="Ahrendt S.R."/>
            <person name="Lipzen A."/>
            <person name="Sullivan W."/>
            <person name="Andreopoulos W.B."/>
            <person name="Clum A."/>
            <person name="Lindquist E."/>
            <person name="Daum C."/>
            <person name="Ramamoorthy G.K."/>
            <person name="Gryganskyi A."/>
            <person name="Culley D."/>
            <person name="Magnuson J.K."/>
            <person name="James T.Y."/>
            <person name="O'Malley M.A."/>
            <person name="Stajich J.E."/>
            <person name="Spatafora J.W."/>
            <person name="Visel A."/>
            <person name="Grigoriev I.V."/>
        </authorList>
    </citation>
    <scope>NUCLEOTIDE SEQUENCE [LARGE SCALE GENOMIC DNA]</scope>
    <source>
        <strain evidence="7 8">62-1032</strain>
    </source>
</reference>
<feature type="region of interest" description="Disordered" evidence="5">
    <location>
        <begin position="87"/>
        <end position="123"/>
    </location>
</feature>
<feature type="compositionally biased region" description="Pro residues" evidence="5">
    <location>
        <begin position="743"/>
        <end position="755"/>
    </location>
</feature>
<accession>A0A1Y2FI11</accession>
<feature type="compositionally biased region" description="Low complexity" evidence="5">
    <location>
        <begin position="726"/>
        <end position="742"/>
    </location>
</feature>
<dbReference type="GO" id="GO:0000981">
    <property type="term" value="F:DNA-binding transcription factor activity, RNA polymerase II-specific"/>
    <property type="evidence" value="ECO:0007669"/>
    <property type="project" value="InterPro"/>
</dbReference>
<evidence type="ECO:0000256" key="3">
    <source>
        <dbReference type="ARBA" id="ARBA00023125"/>
    </source>
</evidence>
<dbReference type="AlphaFoldDB" id="A0A1Y2FI11"/>
<dbReference type="SMART" id="SM00906">
    <property type="entry name" value="Fungal_trans"/>
    <property type="match status" value="1"/>
</dbReference>
<feature type="region of interest" description="Disordered" evidence="5">
    <location>
        <begin position="723"/>
        <end position="794"/>
    </location>
</feature>
<protein>
    <submittedName>
        <fullName evidence="7">Fungal-specific transcription factor domain-domain-containing protein</fullName>
    </submittedName>
</protein>
<dbReference type="OrthoDB" id="2571263at2759"/>
<dbReference type="GO" id="GO:0003677">
    <property type="term" value="F:DNA binding"/>
    <property type="evidence" value="ECO:0007669"/>
    <property type="project" value="UniProtKB-KW"/>
</dbReference>
<sequence length="895" mass="95769">MEPSPSTSTSEPTSAAQSKTLPETNTTDGATPSSTAPPDSRVRHLRACDRSESDSLRPKCQEESPCSRCVAAGAPCTFNLSSRILASDNGGMPEGSTPANSSTKQQRKAEPSAAAVQAPNASESKAATSVGILDHDETSHFFTTQKASRASVVQRLVFLFCEHSLRSPRLMFPSNLTSFTNRESTRRLSKLSRLAPTMNSAAASEPDWAWLNQLLHSGQPSTGETGAVPPAASAGDDDLEFYPDSDSRPKDSYEAYRLVVEIIPPDLLGELMHIFFHIIHPQWPILHMPSILNGSHRWSEPAFAALIVSMCMLASRYCADERVRVEPENPVSAGYHYFALFRKLRDMASLGHDDAVTAIQSLFFAAQYHCVDTLPHPIAQGLLADAIARCYDGGLHRSTTLKLGGNLEQEIRKRTVWAVYVYDKQMATIAGRPPLCRLVDSDVGTPVAFKPSASSSPEEVSAVQRDALDCEVFKQLILVAAITEKALASCSQPPAFDDNPFLDRLGGRKNFTGTQDHERLKEIDEILDDWVKQLPPFLAERDVDARFRSPTFSPQTEAVLAMEACCRVILAGRRLQLTTASITTNAASKVDRSSRAAELRVQLKQHRTQLLEAIKQLISSGLKLGAAGLLWRCDIFNGYRLLLAGRLTLAVVLSAQEDNDSTCETDAMHVLEACLLLLKHFASAFPTSLGAAETLKETCRVCNVHLSKATLAGGSFGRYAWHRPLPRTTPAQAPSPAATPGANAPPPPNPRPAPQPSFALPAQGQANLPPPLPPAPAPNLPVPTPTPSAISPLPPLPDFPAPAVGVGADANALYPPAPSTSAGNNGGTSDWLDMLSWSATGTTAVEGGVEGAATADGMQGADLSAGLDVGDGGDWAKSGDFSWLWPGGDMVHSGL</sequence>
<evidence type="ECO:0000256" key="1">
    <source>
        <dbReference type="ARBA" id="ARBA00004123"/>
    </source>
</evidence>
<evidence type="ECO:0000259" key="6">
    <source>
        <dbReference type="SMART" id="SM00906"/>
    </source>
</evidence>
<feature type="compositionally biased region" description="Low complexity" evidence="5">
    <location>
        <begin position="1"/>
        <end position="14"/>
    </location>
</feature>
<feature type="region of interest" description="Disordered" evidence="5">
    <location>
        <begin position="1"/>
        <end position="65"/>
    </location>
</feature>
<proteinExistence type="predicted"/>
<dbReference type="InterPro" id="IPR007219">
    <property type="entry name" value="XnlR_reg_dom"/>
</dbReference>
<keyword evidence="3" id="KW-0238">DNA-binding</keyword>
<evidence type="ECO:0000256" key="4">
    <source>
        <dbReference type="ARBA" id="ARBA00023242"/>
    </source>
</evidence>
<feature type="compositionally biased region" description="Basic and acidic residues" evidence="5">
    <location>
        <begin position="40"/>
        <end position="62"/>
    </location>
</feature>
<dbReference type="PANTHER" id="PTHR46910:SF3">
    <property type="entry name" value="HALOTOLERANCE PROTEIN 9-RELATED"/>
    <property type="match status" value="1"/>
</dbReference>
<evidence type="ECO:0000256" key="5">
    <source>
        <dbReference type="SAM" id="MobiDB-lite"/>
    </source>
</evidence>
<feature type="compositionally biased region" description="Low complexity" evidence="5">
    <location>
        <begin position="756"/>
        <end position="767"/>
    </location>
</feature>
<dbReference type="InterPro" id="IPR001138">
    <property type="entry name" value="Zn2Cys6_DnaBD"/>
</dbReference>
<feature type="region of interest" description="Disordered" evidence="5">
    <location>
        <begin position="221"/>
        <end position="240"/>
    </location>
</feature>
<dbReference type="InterPro" id="IPR050987">
    <property type="entry name" value="AtrR-like"/>
</dbReference>
<comment type="subcellular location">
    <subcellularLocation>
        <location evidence="1">Nucleus</location>
    </subcellularLocation>
</comment>
<keyword evidence="8" id="KW-1185">Reference proteome</keyword>
<feature type="compositionally biased region" description="Polar residues" evidence="5">
    <location>
        <begin position="15"/>
        <end position="37"/>
    </location>
</feature>
<dbReference type="Proteomes" id="UP000193467">
    <property type="component" value="Unassembled WGS sequence"/>
</dbReference>
<dbReference type="PANTHER" id="PTHR46910">
    <property type="entry name" value="TRANSCRIPTION FACTOR PDR1"/>
    <property type="match status" value="1"/>
</dbReference>
<dbReference type="CDD" id="cd00067">
    <property type="entry name" value="GAL4"/>
    <property type="match status" value="1"/>
</dbReference>
<evidence type="ECO:0000313" key="8">
    <source>
        <dbReference type="Proteomes" id="UP000193467"/>
    </source>
</evidence>
<dbReference type="InParanoid" id="A0A1Y2FI11"/>
<dbReference type="CDD" id="cd12148">
    <property type="entry name" value="fungal_TF_MHR"/>
    <property type="match status" value="1"/>
</dbReference>
<feature type="domain" description="Xylanolytic transcriptional activator regulatory" evidence="6">
    <location>
        <begin position="379"/>
        <end position="452"/>
    </location>
</feature>